<sequence>MNFKTTSLFTLFFFLICFITYTTSDPADLQKITVISPTDGQSIKRGESISVKYQTVKPDSGETASLHVILLNSKKYQLYQVVADQNLDGNSHEYTVPANRLQSDSAFYIRFHENYKAANSEVVQRLTHDSKVTITS</sequence>
<dbReference type="OrthoDB" id="2356850at2759"/>
<dbReference type="AlphaFoldDB" id="A0A397TIE7"/>
<evidence type="ECO:0008006" key="4">
    <source>
        <dbReference type="Google" id="ProtNLM"/>
    </source>
</evidence>
<evidence type="ECO:0000313" key="3">
    <source>
        <dbReference type="Proteomes" id="UP000265703"/>
    </source>
</evidence>
<keyword evidence="3" id="KW-1185">Reference proteome</keyword>
<feature type="signal peptide" evidence="1">
    <location>
        <begin position="1"/>
        <end position="24"/>
    </location>
</feature>
<reference evidence="2 3" key="1">
    <citation type="submission" date="2018-06" db="EMBL/GenBank/DDBJ databases">
        <title>Comparative genomics reveals the genomic features of Rhizophagus irregularis, R. cerebriforme, R. diaphanum and Gigaspora rosea, and their symbiotic lifestyle signature.</title>
        <authorList>
            <person name="Morin E."/>
            <person name="San Clemente H."/>
            <person name="Chen E.C.H."/>
            <person name="De La Providencia I."/>
            <person name="Hainaut M."/>
            <person name="Kuo A."/>
            <person name="Kohler A."/>
            <person name="Murat C."/>
            <person name="Tang N."/>
            <person name="Roy S."/>
            <person name="Loubradou J."/>
            <person name="Henrissat B."/>
            <person name="Grigoriev I.V."/>
            <person name="Corradi N."/>
            <person name="Roux C."/>
            <person name="Martin F.M."/>
        </authorList>
    </citation>
    <scope>NUCLEOTIDE SEQUENCE [LARGE SCALE GENOMIC DNA]</scope>
    <source>
        <strain evidence="2 3">DAOM 227022</strain>
    </source>
</reference>
<proteinExistence type="predicted"/>
<dbReference type="Proteomes" id="UP000265703">
    <property type="component" value="Unassembled WGS sequence"/>
</dbReference>
<keyword evidence="1" id="KW-0732">Signal</keyword>
<organism evidence="2 3">
    <name type="scientific">Glomus cerebriforme</name>
    <dbReference type="NCBI Taxonomy" id="658196"/>
    <lineage>
        <taxon>Eukaryota</taxon>
        <taxon>Fungi</taxon>
        <taxon>Fungi incertae sedis</taxon>
        <taxon>Mucoromycota</taxon>
        <taxon>Glomeromycotina</taxon>
        <taxon>Glomeromycetes</taxon>
        <taxon>Glomerales</taxon>
        <taxon>Glomeraceae</taxon>
        <taxon>Glomus</taxon>
    </lineage>
</organism>
<evidence type="ECO:0000256" key="1">
    <source>
        <dbReference type="SAM" id="SignalP"/>
    </source>
</evidence>
<evidence type="ECO:0000313" key="2">
    <source>
        <dbReference type="EMBL" id="RIA97159.1"/>
    </source>
</evidence>
<protein>
    <recommendedName>
        <fullName evidence="4">Dolichyl-diphosphooligosaccharide--protein glycosyltransferase subunit 1</fullName>
    </recommendedName>
</protein>
<gene>
    <name evidence="2" type="ORF">C1645_814390</name>
</gene>
<name>A0A397TIE7_9GLOM</name>
<feature type="chain" id="PRO_5017386424" description="Dolichyl-diphosphooligosaccharide--protein glycosyltransferase subunit 1" evidence="1">
    <location>
        <begin position="25"/>
        <end position="136"/>
    </location>
</feature>
<dbReference type="EMBL" id="QKYT01000033">
    <property type="protein sequence ID" value="RIA97159.1"/>
    <property type="molecule type" value="Genomic_DNA"/>
</dbReference>
<accession>A0A397TIE7</accession>
<comment type="caution">
    <text evidence="2">The sequence shown here is derived from an EMBL/GenBank/DDBJ whole genome shotgun (WGS) entry which is preliminary data.</text>
</comment>